<keyword evidence="2" id="KW-0328">Glycosyltransferase</keyword>
<dbReference type="AlphaFoldDB" id="V5DEL0"/>
<feature type="domain" description="Phosphoribosyltransferase" evidence="1">
    <location>
        <begin position="151"/>
        <end position="280"/>
    </location>
</feature>
<name>V5DEL0_TRYCR</name>
<dbReference type="GO" id="GO:0032263">
    <property type="term" value="P:GMP salvage"/>
    <property type="evidence" value="ECO:0007669"/>
    <property type="project" value="TreeGrafter"/>
</dbReference>
<accession>V5DEL0</accession>
<dbReference type="PANTHER" id="PTHR43340">
    <property type="entry name" value="HYPOXANTHINE-GUANINE PHOSPHORIBOSYLTRANSFERASE"/>
    <property type="match status" value="1"/>
</dbReference>
<dbReference type="OrthoDB" id="9449045at2759"/>
<dbReference type="CDD" id="cd06223">
    <property type="entry name" value="PRTases_typeI"/>
    <property type="match status" value="1"/>
</dbReference>
<dbReference type="Pfam" id="PF00156">
    <property type="entry name" value="Pribosyltran"/>
    <property type="match status" value="1"/>
</dbReference>
<dbReference type="Gene3D" id="3.40.50.2020">
    <property type="match status" value="1"/>
</dbReference>
<dbReference type="InterPro" id="IPR000836">
    <property type="entry name" value="PRTase_dom"/>
</dbReference>
<sequence length="308" mass="35046">MRVYVRNLFMCVFLCVRIRVESFFSQSEVPLWRFLELFLHSLFFFSLSHSLTFFSSCVFARNEWKGRGSGSKELTHVMISSQKAMVHVVSRNAEGVIVVDGKAYPMAEELVATESVIQRSIKAVAKQIADFYRPLSHRDTHGGGGVAPISDENPLIIISVLKGSYIFTADMVRYLGDYGLPHVVDFLRVASYRGTSSTNKMQLLAETQFKALRGKHVLILEDIVDSGKTLRYILDKVQREHQPATLKVCVLADKPGGRRVKMQPDFVCLTVPNKYVIGYGFEVNDRFRCFRHIFTLRPGEARRYPAHL</sequence>
<dbReference type="GO" id="GO:0046100">
    <property type="term" value="P:hypoxanthine metabolic process"/>
    <property type="evidence" value="ECO:0007669"/>
    <property type="project" value="TreeGrafter"/>
</dbReference>
<dbReference type="Proteomes" id="UP000017861">
    <property type="component" value="Unassembled WGS sequence"/>
</dbReference>
<dbReference type="VEuPathDB" id="TriTrypDB:TCDM_05590"/>
<dbReference type="InterPro" id="IPR050408">
    <property type="entry name" value="HGPRT"/>
</dbReference>
<dbReference type="GO" id="GO:0032264">
    <property type="term" value="P:IMP salvage"/>
    <property type="evidence" value="ECO:0007669"/>
    <property type="project" value="TreeGrafter"/>
</dbReference>
<evidence type="ECO:0000259" key="1">
    <source>
        <dbReference type="Pfam" id="PF00156"/>
    </source>
</evidence>
<dbReference type="PANTHER" id="PTHR43340:SF1">
    <property type="entry name" value="HYPOXANTHINE PHOSPHORIBOSYLTRANSFERASE"/>
    <property type="match status" value="1"/>
</dbReference>
<evidence type="ECO:0000313" key="2">
    <source>
        <dbReference type="EMBL" id="ESS65881.1"/>
    </source>
</evidence>
<dbReference type="EMBL" id="AYLP01000055">
    <property type="protein sequence ID" value="ESS65881.1"/>
    <property type="molecule type" value="Genomic_DNA"/>
</dbReference>
<dbReference type="GO" id="GO:0005829">
    <property type="term" value="C:cytosol"/>
    <property type="evidence" value="ECO:0007669"/>
    <property type="project" value="TreeGrafter"/>
</dbReference>
<comment type="caution">
    <text evidence="2">The sequence shown here is derived from an EMBL/GenBank/DDBJ whole genome shotgun (WGS) entry which is preliminary data.</text>
</comment>
<organism evidence="2 3">
    <name type="scientific">Trypanosoma cruzi Dm28c</name>
    <dbReference type="NCBI Taxonomy" id="1416333"/>
    <lineage>
        <taxon>Eukaryota</taxon>
        <taxon>Discoba</taxon>
        <taxon>Euglenozoa</taxon>
        <taxon>Kinetoplastea</taxon>
        <taxon>Metakinetoplastina</taxon>
        <taxon>Trypanosomatida</taxon>
        <taxon>Trypanosomatidae</taxon>
        <taxon>Trypanosoma</taxon>
        <taxon>Schizotrypanum</taxon>
    </lineage>
</organism>
<dbReference type="GO" id="GO:0004422">
    <property type="term" value="F:hypoxanthine phosphoribosyltransferase activity"/>
    <property type="evidence" value="ECO:0007669"/>
    <property type="project" value="TreeGrafter"/>
</dbReference>
<protein>
    <submittedName>
        <fullName evidence="2">Hypoxanthine-guanine phosphoribosyltransferase</fullName>
    </submittedName>
</protein>
<gene>
    <name evidence="2" type="ORF">TCDM_05590</name>
</gene>
<keyword evidence="2" id="KW-0808">Transferase</keyword>
<reference evidence="2 3" key="1">
    <citation type="journal article" date="2014" name="Genome Announc.">
        <title>Trypanosoma cruzi Clone Dm28c Draft Genome Sequence.</title>
        <authorList>
            <person name="Grisard E.C."/>
            <person name="Teixeira S.M."/>
            <person name="de Almeida L.G."/>
            <person name="Stoco P.H."/>
            <person name="Gerber A.L."/>
            <person name="Talavera-Lopez C."/>
            <person name="Lima O.C."/>
            <person name="Andersson B."/>
            <person name="de Vasconcelos A.T."/>
        </authorList>
    </citation>
    <scope>NUCLEOTIDE SEQUENCE [LARGE SCALE GENOMIC DNA]</scope>
    <source>
        <strain evidence="2 3">Dm28c</strain>
    </source>
</reference>
<dbReference type="InterPro" id="IPR029057">
    <property type="entry name" value="PRTase-like"/>
</dbReference>
<evidence type="ECO:0000313" key="3">
    <source>
        <dbReference type="Proteomes" id="UP000017861"/>
    </source>
</evidence>
<proteinExistence type="predicted"/>
<dbReference type="SUPFAM" id="SSF53271">
    <property type="entry name" value="PRTase-like"/>
    <property type="match status" value="1"/>
</dbReference>
<dbReference type="GO" id="GO:0006178">
    <property type="term" value="P:guanine salvage"/>
    <property type="evidence" value="ECO:0007669"/>
    <property type="project" value="TreeGrafter"/>
</dbReference>
<dbReference type="GO" id="GO:0000287">
    <property type="term" value="F:magnesium ion binding"/>
    <property type="evidence" value="ECO:0007669"/>
    <property type="project" value="TreeGrafter"/>
</dbReference>